<protein>
    <submittedName>
        <fullName evidence="1">Uncharacterized protein</fullName>
    </submittedName>
</protein>
<comment type="caution">
    <text evidence="1">The sequence shown here is derived from an EMBL/GenBank/DDBJ whole genome shotgun (WGS) entry which is preliminary data.</text>
</comment>
<dbReference type="Proteomes" id="UP000708208">
    <property type="component" value="Unassembled WGS sequence"/>
</dbReference>
<sequence>MLVAKRYPYHPITKKSNSNSPKLCFACWWPKVTIIIRSQGKKGTGFHPQLCCACWWPNVTITIRSQGKKGTGFHPQLCCACCWPTITVIIRSQKRAKAIVQNCVVLAGGQTLPLSKFLFVANLEKLNQKIFFG</sequence>
<proteinExistence type="predicted"/>
<evidence type="ECO:0000313" key="2">
    <source>
        <dbReference type="Proteomes" id="UP000708208"/>
    </source>
</evidence>
<dbReference type="AlphaFoldDB" id="A0A8J2NKA4"/>
<evidence type="ECO:0000313" key="1">
    <source>
        <dbReference type="EMBL" id="CAG7676669.1"/>
    </source>
</evidence>
<gene>
    <name evidence="1" type="ORF">AFUS01_LOCUS2434</name>
</gene>
<keyword evidence="2" id="KW-1185">Reference proteome</keyword>
<organism evidence="1 2">
    <name type="scientific">Allacma fusca</name>
    <dbReference type="NCBI Taxonomy" id="39272"/>
    <lineage>
        <taxon>Eukaryota</taxon>
        <taxon>Metazoa</taxon>
        <taxon>Ecdysozoa</taxon>
        <taxon>Arthropoda</taxon>
        <taxon>Hexapoda</taxon>
        <taxon>Collembola</taxon>
        <taxon>Symphypleona</taxon>
        <taxon>Sminthuridae</taxon>
        <taxon>Allacma</taxon>
    </lineage>
</organism>
<accession>A0A8J2NKA4</accession>
<reference evidence="1" key="1">
    <citation type="submission" date="2021-06" db="EMBL/GenBank/DDBJ databases">
        <authorList>
            <person name="Hodson N. C."/>
            <person name="Mongue J. A."/>
            <person name="Jaron S. K."/>
        </authorList>
    </citation>
    <scope>NUCLEOTIDE SEQUENCE</scope>
</reference>
<dbReference type="EMBL" id="CAJVCH010013886">
    <property type="protein sequence ID" value="CAG7676669.1"/>
    <property type="molecule type" value="Genomic_DNA"/>
</dbReference>
<name>A0A8J2NKA4_9HEXA</name>